<dbReference type="GO" id="GO:0032958">
    <property type="term" value="P:inositol phosphate biosynthetic process"/>
    <property type="evidence" value="ECO:0007669"/>
    <property type="project" value="InterPro"/>
</dbReference>
<dbReference type="GO" id="GO:0005737">
    <property type="term" value="C:cytoplasm"/>
    <property type="evidence" value="ECO:0007669"/>
    <property type="project" value="TreeGrafter"/>
</dbReference>
<dbReference type="PANTHER" id="PTHR12400:SF21">
    <property type="entry name" value="KINASE"/>
    <property type="match status" value="1"/>
</dbReference>
<dbReference type="STRING" id="329885.A0A4U0UI54"/>
<reference evidence="6 7" key="1">
    <citation type="submission" date="2017-03" db="EMBL/GenBank/DDBJ databases">
        <title>Genomes of endolithic fungi from Antarctica.</title>
        <authorList>
            <person name="Coleine C."/>
            <person name="Masonjones S."/>
            <person name="Stajich J.E."/>
        </authorList>
    </citation>
    <scope>NUCLEOTIDE SEQUENCE [LARGE SCALE GENOMIC DNA]</scope>
    <source>
        <strain evidence="6 7">CCFEE 5311</strain>
    </source>
</reference>
<name>A0A4U0UI54_9PEZI</name>
<evidence type="ECO:0000256" key="5">
    <source>
        <dbReference type="SAM" id="MobiDB-lite"/>
    </source>
</evidence>
<feature type="region of interest" description="Disordered" evidence="5">
    <location>
        <begin position="131"/>
        <end position="194"/>
    </location>
</feature>
<dbReference type="Proteomes" id="UP000310066">
    <property type="component" value="Unassembled WGS sequence"/>
</dbReference>
<feature type="compositionally biased region" description="Basic and acidic residues" evidence="5">
    <location>
        <begin position="11"/>
        <end position="23"/>
    </location>
</feature>
<dbReference type="EC" id="2.7.-.-" evidence="4"/>
<comment type="caution">
    <text evidence="6">The sequence shown here is derived from an EMBL/GenBank/DDBJ whole genome shotgun (WGS) entry which is preliminary data.</text>
</comment>
<feature type="region of interest" description="Disordered" evidence="5">
    <location>
        <begin position="1"/>
        <end position="41"/>
    </location>
</feature>
<feature type="compositionally biased region" description="Basic residues" evidence="5">
    <location>
        <begin position="24"/>
        <end position="41"/>
    </location>
</feature>
<dbReference type="GO" id="GO:0005634">
    <property type="term" value="C:nucleus"/>
    <property type="evidence" value="ECO:0007669"/>
    <property type="project" value="TreeGrafter"/>
</dbReference>
<proteinExistence type="inferred from homology"/>
<feature type="compositionally biased region" description="Polar residues" evidence="5">
    <location>
        <begin position="501"/>
        <end position="512"/>
    </location>
</feature>
<accession>A0A4U0UI54</accession>
<feature type="region of interest" description="Disordered" evidence="5">
    <location>
        <begin position="885"/>
        <end position="910"/>
    </location>
</feature>
<feature type="region of interest" description="Disordered" evidence="5">
    <location>
        <begin position="309"/>
        <end position="379"/>
    </location>
</feature>
<feature type="compositionally biased region" description="Basic and acidic residues" evidence="5">
    <location>
        <begin position="513"/>
        <end position="530"/>
    </location>
</feature>
<feature type="compositionally biased region" description="Basic and acidic residues" evidence="5">
    <location>
        <begin position="756"/>
        <end position="781"/>
    </location>
</feature>
<feature type="region of interest" description="Disordered" evidence="5">
    <location>
        <begin position="1361"/>
        <end position="1385"/>
    </location>
</feature>
<dbReference type="GO" id="GO:0046854">
    <property type="term" value="P:phosphatidylinositol phosphate biosynthetic process"/>
    <property type="evidence" value="ECO:0007669"/>
    <property type="project" value="TreeGrafter"/>
</dbReference>
<feature type="region of interest" description="Disordered" evidence="5">
    <location>
        <begin position="973"/>
        <end position="1020"/>
    </location>
</feature>
<feature type="region of interest" description="Disordered" evidence="5">
    <location>
        <begin position="213"/>
        <end position="284"/>
    </location>
</feature>
<dbReference type="GO" id="GO:0008440">
    <property type="term" value="F:inositol-1,4,5-trisphosphate 3-kinase activity"/>
    <property type="evidence" value="ECO:0007669"/>
    <property type="project" value="TreeGrafter"/>
</dbReference>
<dbReference type="Gene3D" id="3.30.470.160">
    <property type="entry name" value="Inositol polyphosphate kinase"/>
    <property type="match status" value="1"/>
</dbReference>
<dbReference type="GO" id="GO:0000824">
    <property type="term" value="F:inositol-1,4,5,6-tetrakisphosphate 3-kinase activity"/>
    <property type="evidence" value="ECO:0007669"/>
    <property type="project" value="TreeGrafter"/>
</dbReference>
<dbReference type="PANTHER" id="PTHR12400">
    <property type="entry name" value="INOSITOL POLYPHOSPHATE KINASE"/>
    <property type="match status" value="1"/>
</dbReference>
<dbReference type="InterPro" id="IPR038286">
    <property type="entry name" value="IPK_sf"/>
</dbReference>
<dbReference type="InterPro" id="IPR005522">
    <property type="entry name" value="IPK"/>
</dbReference>
<gene>
    <name evidence="6" type="ORF">B0A54_13402</name>
</gene>
<feature type="compositionally biased region" description="Low complexity" evidence="5">
    <location>
        <begin position="174"/>
        <end position="184"/>
    </location>
</feature>
<evidence type="ECO:0000313" key="7">
    <source>
        <dbReference type="Proteomes" id="UP000310066"/>
    </source>
</evidence>
<feature type="compositionally biased region" description="Basic residues" evidence="5">
    <location>
        <begin position="1"/>
        <end position="10"/>
    </location>
</feature>
<feature type="region of interest" description="Disordered" evidence="5">
    <location>
        <begin position="820"/>
        <end position="863"/>
    </location>
</feature>
<feature type="region of interest" description="Disordered" evidence="5">
    <location>
        <begin position="748"/>
        <end position="794"/>
    </location>
</feature>
<evidence type="ECO:0000256" key="3">
    <source>
        <dbReference type="ARBA" id="ARBA00022777"/>
    </source>
</evidence>
<feature type="compositionally biased region" description="Basic and acidic residues" evidence="5">
    <location>
        <begin position="837"/>
        <end position="851"/>
    </location>
</feature>
<dbReference type="OrthoDB" id="2573163at2759"/>
<keyword evidence="3 4" id="KW-0418">Kinase</keyword>
<organism evidence="6 7">
    <name type="scientific">Friedmanniomyces endolithicus</name>
    <dbReference type="NCBI Taxonomy" id="329885"/>
    <lineage>
        <taxon>Eukaryota</taxon>
        <taxon>Fungi</taxon>
        <taxon>Dikarya</taxon>
        <taxon>Ascomycota</taxon>
        <taxon>Pezizomycotina</taxon>
        <taxon>Dothideomycetes</taxon>
        <taxon>Dothideomycetidae</taxon>
        <taxon>Mycosphaerellales</taxon>
        <taxon>Teratosphaeriaceae</taxon>
        <taxon>Friedmanniomyces</taxon>
    </lineage>
</organism>
<feature type="compositionally biased region" description="Basic and acidic residues" evidence="5">
    <location>
        <begin position="413"/>
        <end position="436"/>
    </location>
</feature>
<evidence type="ECO:0000256" key="2">
    <source>
        <dbReference type="ARBA" id="ARBA00022679"/>
    </source>
</evidence>
<dbReference type="EMBL" id="NAJP01000070">
    <property type="protein sequence ID" value="TKA35323.1"/>
    <property type="molecule type" value="Genomic_DNA"/>
</dbReference>
<protein>
    <recommendedName>
        <fullName evidence="4">Kinase</fullName>
        <ecNumber evidence="4">2.7.-.-</ecNumber>
    </recommendedName>
</protein>
<evidence type="ECO:0000313" key="6">
    <source>
        <dbReference type="EMBL" id="TKA35323.1"/>
    </source>
</evidence>
<feature type="region of interest" description="Disordered" evidence="5">
    <location>
        <begin position="1048"/>
        <end position="1089"/>
    </location>
</feature>
<feature type="compositionally biased region" description="Basic and acidic residues" evidence="5">
    <location>
        <begin position="567"/>
        <end position="581"/>
    </location>
</feature>
<evidence type="ECO:0000256" key="1">
    <source>
        <dbReference type="ARBA" id="ARBA00007374"/>
    </source>
</evidence>
<evidence type="ECO:0000256" key="4">
    <source>
        <dbReference type="RuleBase" id="RU363090"/>
    </source>
</evidence>
<sequence>MPKVSRGTKRKAQELDAVAPERKLARKAPKARKPKVKAKARTTGRIAPVGKAKATVPASEKIIRISPVDHFNDAPQGFQEGLVFEKAQMPDLHGGAPWLVPVITYDEWPETTDWQGICLVQRQKQDDDDLLISSSSSTQNGVEDLPASSTSRASARDEVEETVTSPSQERTAKSPRSSASSSSHRSVRDAVQPQLSERDSIFATYYTPSTDAVTLATPESTRRGGMREEPIDSLSDEGVMSVLMPQGDFKNPPLGSSKDMSTSDSRQRSLSASLKAARRRASRSSLPLHWHRRSLYDLQVVEATSLPAFGPEADEDMPTPSPGQTSSPVTPIEVTKASTSSTEAELSVEREQYRSWRQGQAKMSGMTIAQSQRRQSRVEHGVDKVVDARMPRADGSAVNLRSRKGSHYLGLFRENEAEERRQADKQKAEDIHEGTKEGPIAETGRSKRGVRKLEPTVNEDVDAEENGSTVAVSMDDLPHHLPMNLLEEIRNHHRLAPGQERNASYSEQISAQDRSDRTPTASGDEHHKLDDEDADQEHISSAVYYPHQGLKLEDSPTEAQIAQHKQHPQDQHGGREQSKQPDHIEFSLRSNDGDTSDQLQGDLLVSRKTADDISLPDPAIPPGASSDTEYDSDAYASGFETPASEDGETTPTATPTNNLHLAQVMESPTRRKRAAPAPIGAVELKPYKHQVGGHNTVYRFSRRAVCKQLNSKENKFYETVEKRHPELLSFMPRYIGVLNVTYRKDAKKQKLTASDAESKAPAVKEDQGESSKAVARKDQQKSSEQPRMISHSLQASTSIPQVIFENNRHLIPYDLFRLPSDSATSEHQGPHSPPPRRAHEVGEAEGPDGRRPSLKPHSSWGFTSVNSKLRDHVLREVFASPVIHRHDRHDRRDRAQHSRSLRGLPESVQQDLAPLNRQLTADAAGAQDGSSETESARRQAMRNLRERRRLGSDDSAAAQLSQFLRAANNDGDAVAGLSKSADGFQDDSSASSGSRRHRRRHSGGGLTRKPTGVEGSRGDLEYHEDEAYGADGEEDVFAMDDVKEALPAEKGSTAADGPSGEVRTDEFEDADERAKVPQPDSAIDLPSDAIPRNPVTSLVQEDERLEHFLLLEDLTAGMQKPCVLDLKMGTRQFGVEADEKKQASQRRKCKTTTSRELGVRVCGMQVYSVKKQSYIFEDKYFGRDLTAGKEFRDALTRFFFDGIGHASALKHIPTLLEKITALDRIIRALPSYRLYASSLLLIYDRGDADEAGKPRPVPPRNPNTHSHDRSDCKDHHHPEQKQQYPDIKLKIVDFANCVTAEDLPRIRSCKPCPPSHPLDVDRGYLRGLRTLRMYFQKIWEDLQSQRFVERGEGEGMAMGARGLSGATTGRGWGDSILEDPGEVST</sequence>
<dbReference type="Pfam" id="PF03770">
    <property type="entry name" value="IPK"/>
    <property type="match status" value="1"/>
</dbReference>
<keyword evidence="2 4" id="KW-0808">Transferase</keyword>
<feature type="compositionally biased region" description="Acidic residues" evidence="5">
    <location>
        <begin position="1376"/>
        <end position="1385"/>
    </location>
</feature>
<dbReference type="SUPFAM" id="SSF56104">
    <property type="entry name" value="SAICAR synthase-like"/>
    <property type="match status" value="1"/>
</dbReference>
<feature type="region of interest" description="Disordered" evidence="5">
    <location>
        <begin position="496"/>
        <end position="581"/>
    </location>
</feature>
<feature type="region of interest" description="Disordered" evidence="5">
    <location>
        <begin position="1250"/>
        <end position="1282"/>
    </location>
</feature>
<feature type="region of interest" description="Disordered" evidence="5">
    <location>
        <begin position="607"/>
        <end position="657"/>
    </location>
</feature>
<feature type="compositionally biased region" description="Basic and acidic residues" evidence="5">
    <location>
        <begin position="220"/>
        <end position="230"/>
    </location>
</feature>
<comment type="similarity">
    <text evidence="1 4">Belongs to the inositol phosphokinase (IPK) family.</text>
</comment>
<feature type="region of interest" description="Disordered" evidence="5">
    <location>
        <begin position="413"/>
        <end position="466"/>
    </location>
</feature>
<feature type="compositionally biased region" description="Basic and acidic residues" evidence="5">
    <location>
        <begin position="1265"/>
        <end position="1280"/>
    </location>
</feature>